<gene>
    <name evidence="6" type="ORF">SI7747_05007138</name>
    <name evidence="7" type="ORF">SI8410_05007753</name>
</gene>
<organism evidence="6">
    <name type="scientific">Spirodela intermedia</name>
    <name type="common">Intermediate duckweed</name>
    <dbReference type="NCBI Taxonomy" id="51605"/>
    <lineage>
        <taxon>Eukaryota</taxon>
        <taxon>Viridiplantae</taxon>
        <taxon>Streptophyta</taxon>
        <taxon>Embryophyta</taxon>
        <taxon>Tracheophyta</taxon>
        <taxon>Spermatophyta</taxon>
        <taxon>Magnoliopsida</taxon>
        <taxon>Liliopsida</taxon>
        <taxon>Araceae</taxon>
        <taxon>Lemnoideae</taxon>
        <taxon>Spirodela</taxon>
    </lineage>
</organism>
<evidence type="ECO:0000256" key="3">
    <source>
        <dbReference type="ARBA" id="ARBA00022712"/>
    </source>
</evidence>
<dbReference type="GO" id="GO:0052381">
    <property type="term" value="F:tRNA dimethylallyltransferase activity"/>
    <property type="evidence" value="ECO:0007669"/>
    <property type="project" value="TreeGrafter"/>
</dbReference>
<dbReference type="EMBL" id="LR743592">
    <property type="protein sequence ID" value="CAA2620969.1"/>
    <property type="molecule type" value="Genomic_DNA"/>
</dbReference>
<evidence type="ECO:0000313" key="7">
    <source>
        <dbReference type="EMBL" id="CAA7397090.1"/>
    </source>
</evidence>
<dbReference type="Gene3D" id="3.40.50.300">
    <property type="entry name" value="P-loop containing nucleotide triphosphate hydrolases"/>
    <property type="match status" value="1"/>
</dbReference>
<keyword evidence="5" id="KW-0067">ATP-binding</keyword>
<reference evidence="6" key="1">
    <citation type="submission" date="2019-12" db="EMBL/GenBank/DDBJ databases">
        <authorList>
            <person name="Scholz U."/>
            <person name="Mascher M."/>
            <person name="Fiebig A."/>
        </authorList>
    </citation>
    <scope>NUCLEOTIDE SEQUENCE</scope>
</reference>
<dbReference type="GO" id="GO:0005524">
    <property type="term" value="F:ATP binding"/>
    <property type="evidence" value="ECO:0007669"/>
    <property type="project" value="UniProtKB-KW"/>
</dbReference>
<dbReference type="Pfam" id="PF01715">
    <property type="entry name" value="IPPT"/>
    <property type="match status" value="2"/>
</dbReference>
<dbReference type="OrthoDB" id="775260at2759"/>
<dbReference type="InterPro" id="IPR039657">
    <property type="entry name" value="Dimethylallyltransferase"/>
</dbReference>
<dbReference type="AlphaFoldDB" id="A0A7I8IRZ1"/>
<sequence>MESGERNEEKTKVVVVMGATGSGKSRLAIDLAAYFPVEVINADAMQIYRGLDVLTNKVPLQDRCGVPHHLLGTADTGVDFTSRDFRTLAIRNIDDVSSRGCLPVVVGGTNYYIQRWGRTDNFRYDCCFIWVDASLPELDRYVGERVDSMMEAGLLDEVYYIYDPDADYTRGLKQAIGVREFEKFFSSLLSSSEKDHQSINDEVSGGSIKSSSMMSGHEGNYQLSKIDLLRRIQDSDNSNLKILLNEAIDELKANTRRLVRRQVSSTADTTSILHQYFSNTLLLSF</sequence>
<evidence type="ECO:0000256" key="2">
    <source>
        <dbReference type="ARBA" id="ARBA00022679"/>
    </source>
</evidence>
<protein>
    <submittedName>
        <fullName evidence="6">Uncharacterized protein</fullName>
    </submittedName>
</protein>
<comment type="similarity">
    <text evidence="1">Belongs to the IPP transferase family.</text>
</comment>
<proteinExistence type="inferred from homology"/>
<dbReference type="Gene3D" id="1.10.287.890">
    <property type="entry name" value="Crystal structure of tRNA isopentenylpyrophosphate transferase (bh2366) domain"/>
    <property type="match status" value="1"/>
</dbReference>
<keyword evidence="8" id="KW-1185">Reference proteome</keyword>
<evidence type="ECO:0000313" key="6">
    <source>
        <dbReference type="EMBL" id="CAA2620969.1"/>
    </source>
</evidence>
<accession>A0A7I8IRZ1</accession>
<evidence type="ECO:0000256" key="1">
    <source>
        <dbReference type="ARBA" id="ARBA00005842"/>
    </source>
</evidence>
<name>A0A7I8IRZ1_SPIIN</name>
<evidence type="ECO:0000256" key="5">
    <source>
        <dbReference type="ARBA" id="ARBA00022840"/>
    </source>
</evidence>
<dbReference type="GO" id="GO:0005739">
    <property type="term" value="C:mitochondrion"/>
    <property type="evidence" value="ECO:0007669"/>
    <property type="project" value="TreeGrafter"/>
</dbReference>
<dbReference type="PANTHER" id="PTHR11088:SF82">
    <property type="entry name" value="TRNA DIMETHYLALLYLTRANSFERASE 2"/>
    <property type="match status" value="1"/>
</dbReference>
<keyword evidence="2" id="KW-0808">Transferase</keyword>
<evidence type="ECO:0000313" key="8">
    <source>
        <dbReference type="Proteomes" id="UP000663760"/>
    </source>
</evidence>
<dbReference type="Proteomes" id="UP000663760">
    <property type="component" value="Chromosome 5"/>
</dbReference>
<dbReference type="PANTHER" id="PTHR11088">
    <property type="entry name" value="TRNA DIMETHYLALLYLTRANSFERASE"/>
    <property type="match status" value="1"/>
</dbReference>
<dbReference type="GO" id="GO:0006400">
    <property type="term" value="P:tRNA modification"/>
    <property type="evidence" value="ECO:0007669"/>
    <property type="project" value="TreeGrafter"/>
</dbReference>
<keyword evidence="4" id="KW-0547">Nucleotide-binding</keyword>
<dbReference type="InterPro" id="IPR027417">
    <property type="entry name" value="P-loop_NTPase"/>
</dbReference>
<dbReference type="EMBL" id="LR746268">
    <property type="protein sequence ID" value="CAA7397090.1"/>
    <property type="molecule type" value="Genomic_DNA"/>
</dbReference>
<keyword evidence="3" id="KW-0203">Cytokinin biosynthesis</keyword>
<evidence type="ECO:0000256" key="4">
    <source>
        <dbReference type="ARBA" id="ARBA00022741"/>
    </source>
</evidence>
<dbReference type="SUPFAM" id="SSF52540">
    <property type="entry name" value="P-loop containing nucleoside triphosphate hydrolases"/>
    <property type="match status" value="1"/>
</dbReference>
<dbReference type="GO" id="GO:0009691">
    <property type="term" value="P:cytokinin biosynthetic process"/>
    <property type="evidence" value="ECO:0007669"/>
    <property type="project" value="UniProtKB-KW"/>
</dbReference>